<feature type="transmembrane region" description="Helical" evidence="7">
    <location>
        <begin position="126"/>
        <end position="148"/>
    </location>
</feature>
<feature type="transmembrane region" description="Helical" evidence="7">
    <location>
        <begin position="6"/>
        <end position="30"/>
    </location>
</feature>
<dbReference type="InterPro" id="IPR036188">
    <property type="entry name" value="FAD/NAD-bd_sf"/>
</dbReference>
<dbReference type="OrthoDB" id="498204at2759"/>
<protein>
    <submittedName>
        <fullName evidence="10">DAO-domain-containing protein</fullName>
    </submittedName>
</protein>
<dbReference type="PANTHER" id="PTHR33048:SF47">
    <property type="entry name" value="INTEGRAL MEMBRANE PROTEIN-RELATED"/>
    <property type="match status" value="1"/>
</dbReference>
<feature type="transmembrane region" description="Helical" evidence="7">
    <location>
        <begin position="206"/>
        <end position="225"/>
    </location>
</feature>
<accession>A0A6A6HJD2</accession>
<feature type="compositionally biased region" description="Basic and acidic residues" evidence="6">
    <location>
        <begin position="450"/>
        <end position="460"/>
    </location>
</feature>
<dbReference type="Gene3D" id="3.30.9.10">
    <property type="entry name" value="D-Amino Acid Oxidase, subunit A, domain 2"/>
    <property type="match status" value="1"/>
</dbReference>
<comment type="similarity">
    <text evidence="5">Belongs to the SAT4 family.</text>
</comment>
<feature type="transmembrane region" description="Helical" evidence="7">
    <location>
        <begin position="92"/>
        <end position="114"/>
    </location>
</feature>
<keyword evidence="2 7" id="KW-0812">Transmembrane</keyword>
<evidence type="ECO:0000259" key="9">
    <source>
        <dbReference type="Pfam" id="PF20684"/>
    </source>
</evidence>
<evidence type="ECO:0000256" key="5">
    <source>
        <dbReference type="ARBA" id="ARBA00038359"/>
    </source>
</evidence>
<evidence type="ECO:0000313" key="10">
    <source>
        <dbReference type="EMBL" id="KAF2238254.1"/>
    </source>
</evidence>
<evidence type="ECO:0000259" key="8">
    <source>
        <dbReference type="Pfam" id="PF01266"/>
    </source>
</evidence>
<evidence type="ECO:0000256" key="4">
    <source>
        <dbReference type="ARBA" id="ARBA00023136"/>
    </source>
</evidence>
<keyword evidence="3 7" id="KW-1133">Transmembrane helix</keyword>
<dbReference type="Pfam" id="PF01266">
    <property type="entry name" value="DAO"/>
    <property type="match status" value="1"/>
</dbReference>
<proteinExistence type="inferred from homology"/>
<dbReference type="Proteomes" id="UP000800092">
    <property type="component" value="Unassembled WGS sequence"/>
</dbReference>
<dbReference type="Gene3D" id="3.50.50.60">
    <property type="entry name" value="FAD/NAD(P)-binding domain"/>
    <property type="match status" value="2"/>
</dbReference>
<dbReference type="Pfam" id="PF20684">
    <property type="entry name" value="Fung_rhodopsin"/>
    <property type="match status" value="1"/>
</dbReference>
<keyword evidence="4 7" id="KW-0472">Membrane</keyword>
<feature type="transmembrane region" description="Helical" evidence="7">
    <location>
        <begin position="172"/>
        <end position="194"/>
    </location>
</feature>
<dbReference type="InterPro" id="IPR052337">
    <property type="entry name" value="SAT4-like"/>
</dbReference>
<dbReference type="SUPFAM" id="SSF51905">
    <property type="entry name" value="FAD/NAD(P)-binding domain"/>
    <property type="match status" value="1"/>
</dbReference>
<feature type="compositionally biased region" description="Gly residues" evidence="6">
    <location>
        <begin position="461"/>
        <end position="479"/>
    </location>
</feature>
<dbReference type="PANTHER" id="PTHR33048">
    <property type="entry name" value="PTH11-LIKE INTEGRAL MEMBRANE PROTEIN (AFU_ORTHOLOGUE AFUA_5G11245)"/>
    <property type="match status" value="1"/>
</dbReference>
<organism evidence="10 11">
    <name type="scientific">Viridothelium virens</name>
    <name type="common">Speckled blister lichen</name>
    <name type="synonym">Trypethelium virens</name>
    <dbReference type="NCBI Taxonomy" id="1048519"/>
    <lineage>
        <taxon>Eukaryota</taxon>
        <taxon>Fungi</taxon>
        <taxon>Dikarya</taxon>
        <taxon>Ascomycota</taxon>
        <taxon>Pezizomycotina</taxon>
        <taxon>Dothideomycetes</taxon>
        <taxon>Dothideomycetes incertae sedis</taxon>
        <taxon>Trypetheliales</taxon>
        <taxon>Trypetheliaceae</taxon>
        <taxon>Viridothelium</taxon>
    </lineage>
</organism>
<dbReference type="EMBL" id="ML991776">
    <property type="protein sequence ID" value="KAF2238254.1"/>
    <property type="molecule type" value="Genomic_DNA"/>
</dbReference>
<feature type="region of interest" description="Disordered" evidence="6">
    <location>
        <begin position="438"/>
        <end position="485"/>
    </location>
</feature>
<gene>
    <name evidence="10" type="ORF">EV356DRAFT_529252</name>
</gene>
<evidence type="ECO:0000313" key="11">
    <source>
        <dbReference type="Proteomes" id="UP000800092"/>
    </source>
</evidence>
<evidence type="ECO:0000256" key="1">
    <source>
        <dbReference type="ARBA" id="ARBA00004141"/>
    </source>
</evidence>
<feature type="domain" description="FAD dependent oxidoreductase" evidence="8">
    <location>
        <begin position="351"/>
        <end position="769"/>
    </location>
</feature>
<name>A0A6A6HJD2_VIRVR</name>
<feature type="domain" description="Rhodopsin" evidence="9">
    <location>
        <begin position="38"/>
        <end position="268"/>
    </location>
</feature>
<evidence type="ECO:0000256" key="7">
    <source>
        <dbReference type="SAM" id="Phobius"/>
    </source>
</evidence>
<dbReference type="InterPro" id="IPR006076">
    <property type="entry name" value="FAD-dep_OxRdtase"/>
</dbReference>
<dbReference type="AlphaFoldDB" id="A0A6A6HJD2"/>
<evidence type="ECO:0000256" key="3">
    <source>
        <dbReference type="ARBA" id="ARBA00022989"/>
    </source>
</evidence>
<evidence type="ECO:0000256" key="6">
    <source>
        <dbReference type="SAM" id="MobiDB-lite"/>
    </source>
</evidence>
<keyword evidence="11" id="KW-1185">Reference proteome</keyword>
<reference evidence="10" key="1">
    <citation type="journal article" date="2020" name="Stud. Mycol.">
        <title>101 Dothideomycetes genomes: a test case for predicting lifestyles and emergence of pathogens.</title>
        <authorList>
            <person name="Haridas S."/>
            <person name="Albert R."/>
            <person name="Binder M."/>
            <person name="Bloem J."/>
            <person name="Labutti K."/>
            <person name="Salamov A."/>
            <person name="Andreopoulos B."/>
            <person name="Baker S."/>
            <person name="Barry K."/>
            <person name="Bills G."/>
            <person name="Bluhm B."/>
            <person name="Cannon C."/>
            <person name="Castanera R."/>
            <person name="Culley D."/>
            <person name="Daum C."/>
            <person name="Ezra D."/>
            <person name="Gonzalez J."/>
            <person name="Henrissat B."/>
            <person name="Kuo A."/>
            <person name="Liang C."/>
            <person name="Lipzen A."/>
            <person name="Lutzoni F."/>
            <person name="Magnuson J."/>
            <person name="Mondo S."/>
            <person name="Nolan M."/>
            <person name="Ohm R."/>
            <person name="Pangilinan J."/>
            <person name="Park H.-J."/>
            <person name="Ramirez L."/>
            <person name="Alfaro M."/>
            <person name="Sun H."/>
            <person name="Tritt A."/>
            <person name="Yoshinaga Y."/>
            <person name="Zwiers L.-H."/>
            <person name="Turgeon B."/>
            <person name="Goodwin S."/>
            <person name="Spatafora J."/>
            <person name="Crous P."/>
            <person name="Grigoriev I."/>
        </authorList>
    </citation>
    <scope>NUCLEOTIDE SEQUENCE</scope>
    <source>
        <strain evidence="10">Tuck. ex Michener</strain>
    </source>
</reference>
<evidence type="ECO:0000256" key="2">
    <source>
        <dbReference type="ARBA" id="ARBA00022692"/>
    </source>
</evidence>
<feature type="transmembrane region" description="Helical" evidence="7">
    <location>
        <begin position="50"/>
        <end position="72"/>
    </location>
</feature>
<sequence>MGYPPRQQAIIGVCTSLIILSTAAIVLRLLSKRIAIGRNASMRLWWDDWLAILGLVLSYGPNIIMLVGLKYGLGKLHLAELSMNQLETCLKLLYSLQILWTATMPCVRWSLLFFYVRLFPVKQLRLACWAVGIFMAVFLIACEFVIIFQCSPTEYTWNRLIPNGHCINLTNFYIAASVLNMLTDIVTLVLPLGVIWGLQIDTRKKVALSVAFTIGGFVCIVSIVRIQLLASLNPSDPTWSQVYPGIWTCVESSIGVVVACIPSFTPIILSCIRGRMSATEVVIGYIRNHGTVDTFEEKGDVIDPGRMAAFNSSDETAVAGIRSESAARVEAELCRNSSGESYDHDELPLNGGGIIGTTTAYFLTHHPSFSPTTHTITLLEATRIAGGASGKAGGLLALWAYPSSIVPLSFRLHAQLAAEHGGEERWGYRRTNVGSFTARGRAVPPRGKVWGKEGEMDGKGNGDNGGGGGGGAGGGGGGGEKGKEGLSLEKLSAEQQARQKERKGKLRAAGVPADLDWLDAGSAVGYASMAGEGETAQVHPYQFTTSMAALAEEAGVKVVLGSAKKIQYSGDGKEVKGVVYQEKESGKMVELPATDVVIAAGPWTREVYPSAPIGAMRAHSVTIRPTRPVSAYALFTEIDLPKNFGGRGNESLKSVRKGGKTVTPEIYARPKNEVYACGEGDNEVAFPSSTDLVQVDEGRCQDIVDYVGSISDELRDGEVTARQACYLPNVQMGSGPLIGETGVKGLLMAAGHTCWGIQNGPGTGKLISEFVFDGMAKSAKIHSLAPERVL</sequence>
<dbReference type="InterPro" id="IPR049326">
    <property type="entry name" value="Rhodopsin_dom_fungi"/>
</dbReference>
<comment type="subcellular location">
    <subcellularLocation>
        <location evidence="1">Membrane</location>
        <topology evidence="1">Multi-pass membrane protein</topology>
    </subcellularLocation>
</comment>
<dbReference type="GO" id="GO:0016020">
    <property type="term" value="C:membrane"/>
    <property type="evidence" value="ECO:0007669"/>
    <property type="project" value="UniProtKB-SubCell"/>
</dbReference>